<organism evidence="1 2">
    <name type="scientific">Mycolicibacterium neoaurum VKM Ac-1815D</name>
    <dbReference type="NCBI Taxonomy" id="700508"/>
    <lineage>
        <taxon>Bacteria</taxon>
        <taxon>Bacillati</taxon>
        <taxon>Actinomycetota</taxon>
        <taxon>Actinomycetes</taxon>
        <taxon>Mycobacteriales</taxon>
        <taxon>Mycobacteriaceae</taxon>
        <taxon>Mycolicibacterium</taxon>
    </lineage>
</organism>
<name>V5XJR7_MYCNE</name>
<dbReference type="Proteomes" id="UP000018763">
    <property type="component" value="Chromosome"/>
</dbReference>
<dbReference type="RefSeq" id="WP_019511785.1">
    <property type="nucleotide sequence ID" value="NC_023036.2"/>
</dbReference>
<dbReference type="GeneID" id="43451635"/>
<evidence type="ECO:0000313" key="2">
    <source>
        <dbReference type="Proteomes" id="UP000018763"/>
    </source>
</evidence>
<evidence type="ECO:0000313" key="1">
    <source>
        <dbReference type="EMBL" id="AHC28024.1"/>
    </source>
</evidence>
<keyword evidence="2" id="KW-1185">Reference proteome</keyword>
<gene>
    <name evidence="1" type="ORF">D174_19430</name>
</gene>
<dbReference type="EMBL" id="CP006936">
    <property type="protein sequence ID" value="AHC28024.1"/>
    <property type="molecule type" value="Genomic_DNA"/>
</dbReference>
<sequence>MPHDPQALTHADFQRAATLIKFAAEIDRAGINFVFNEAGRENRSAQLLLATIDGYRVITRELRSESALPAVDEMIRGAVTTAPDPDMRLAAAAVVARADSDTDALNAVMIKANKSGRPAELVAALMGMYATLLPELVTDHCTANLATWPARIAGHSGGA</sequence>
<proteinExistence type="predicted"/>
<dbReference type="KEGG" id="mne:D174_19430"/>
<protein>
    <submittedName>
        <fullName evidence="1">Uncharacterized protein</fullName>
    </submittedName>
</protein>
<reference evidence="1 2" key="1">
    <citation type="journal article" date="2014" name="Genome Announc.">
        <title>Complete Genome Sequence of Sterol-Transforming Mycobacterium neoaurum Strain VKM Ac-1815D.</title>
        <authorList>
            <person name="Shtratnikova V.Y."/>
            <person name="Bragin E.Y."/>
            <person name="Dovbnya D.V."/>
            <person name="Pekov Y.A."/>
            <person name="Schelkunov M.I."/>
            <person name="Strizhov N."/>
            <person name="Ivashina T.V."/>
            <person name="Ashapkin V.V."/>
            <person name="Donova M.V."/>
        </authorList>
    </citation>
    <scope>NUCLEOTIDE SEQUENCE [LARGE SCALE GENOMIC DNA]</scope>
    <source>
        <strain evidence="1 2">VKM Ac-1815D</strain>
    </source>
</reference>
<dbReference type="AlphaFoldDB" id="V5XJR7"/>
<accession>V5XJR7</accession>
<dbReference type="HOGENOM" id="CLU_1658856_0_0_11"/>